<reference evidence="1 2" key="1">
    <citation type="journal article" date="2022" name="G3 (Bethesda)">
        <title>Whole-genome sequence and methylome profiling of the almond [Prunus dulcis (Mill.) D.A. Webb] cultivar 'Nonpareil'.</title>
        <authorList>
            <person name="D'Amico-Willman K.M."/>
            <person name="Ouma W.Z."/>
            <person name="Meulia T."/>
            <person name="Sideli G.M."/>
            <person name="Gradziel T.M."/>
            <person name="Fresnedo-Ramirez J."/>
        </authorList>
    </citation>
    <scope>NUCLEOTIDE SEQUENCE [LARGE SCALE GENOMIC DNA]</scope>
    <source>
        <strain evidence="1">Clone GOH B32 T37-40</strain>
    </source>
</reference>
<organism evidence="1 2">
    <name type="scientific">Prunus dulcis</name>
    <name type="common">Almond</name>
    <name type="synonym">Amygdalus dulcis</name>
    <dbReference type="NCBI Taxonomy" id="3755"/>
    <lineage>
        <taxon>Eukaryota</taxon>
        <taxon>Viridiplantae</taxon>
        <taxon>Streptophyta</taxon>
        <taxon>Embryophyta</taxon>
        <taxon>Tracheophyta</taxon>
        <taxon>Spermatophyta</taxon>
        <taxon>Magnoliopsida</taxon>
        <taxon>eudicotyledons</taxon>
        <taxon>Gunneridae</taxon>
        <taxon>Pentapetalae</taxon>
        <taxon>rosids</taxon>
        <taxon>fabids</taxon>
        <taxon>Rosales</taxon>
        <taxon>Rosaceae</taxon>
        <taxon>Amygdaloideae</taxon>
        <taxon>Amygdaleae</taxon>
        <taxon>Prunus</taxon>
    </lineage>
</organism>
<sequence length="86" mass="9576">MHEDFFASIREDDFEQNSPVIDLGEAEDESDLEAKICFSLDSSASFAEKHLIMEEDDSSTSSTVDDLEQNSLPSGLSLTHLKLIDH</sequence>
<accession>A0AAD4VR40</accession>
<evidence type="ECO:0000313" key="2">
    <source>
        <dbReference type="Proteomes" id="UP001054821"/>
    </source>
</evidence>
<name>A0AAD4VR40_PRUDU</name>
<evidence type="ECO:0000313" key="1">
    <source>
        <dbReference type="EMBL" id="KAI5329261.1"/>
    </source>
</evidence>
<keyword evidence="2" id="KW-1185">Reference proteome</keyword>
<dbReference type="AlphaFoldDB" id="A0AAD4VR40"/>
<protein>
    <submittedName>
        <fullName evidence="1">Uncharacterized protein</fullName>
    </submittedName>
</protein>
<proteinExistence type="predicted"/>
<dbReference type="Proteomes" id="UP001054821">
    <property type="component" value="Chromosome 5"/>
</dbReference>
<comment type="caution">
    <text evidence="1">The sequence shown here is derived from an EMBL/GenBank/DDBJ whole genome shotgun (WGS) entry which is preliminary data.</text>
</comment>
<gene>
    <name evidence="1" type="ORF">L3X38_028658</name>
</gene>
<dbReference type="EMBL" id="JAJFAZ020000005">
    <property type="protein sequence ID" value="KAI5329261.1"/>
    <property type="molecule type" value="Genomic_DNA"/>
</dbReference>